<comment type="caution">
    <text evidence="1">The sequence shown here is derived from an EMBL/GenBank/DDBJ whole genome shotgun (WGS) entry which is preliminary data.</text>
</comment>
<protein>
    <submittedName>
        <fullName evidence="1">Uncharacterized protein</fullName>
    </submittedName>
</protein>
<evidence type="ECO:0000313" key="1">
    <source>
        <dbReference type="EMBL" id="EJX04200.1"/>
    </source>
</evidence>
<sequence length="35" mass="4160">MLFSLLLFLPLLVNQTKPLPQAEESFLFDFLFSYH</sequence>
<accession>J9GUQ3</accession>
<dbReference type="EMBL" id="AMCI01001885">
    <property type="protein sequence ID" value="EJX04200.1"/>
    <property type="molecule type" value="Genomic_DNA"/>
</dbReference>
<organism evidence="1">
    <name type="scientific">gut metagenome</name>
    <dbReference type="NCBI Taxonomy" id="749906"/>
    <lineage>
        <taxon>unclassified sequences</taxon>
        <taxon>metagenomes</taxon>
        <taxon>organismal metagenomes</taxon>
    </lineage>
</organism>
<reference evidence="1" key="1">
    <citation type="journal article" date="2012" name="PLoS ONE">
        <title>Gene sets for utilization of primary and secondary nutrition supplies in the distal gut of endangered iberian lynx.</title>
        <authorList>
            <person name="Alcaide M."/>
            <person name="Messina E."/>
            <person name="Richter M."/>
            <person name="Bargiela R."/>
            <person name="Peplies J."/>
            <person name="Huws S.A."/>
            <person name="Newbold C.J."/>
            <person name="Golyshin P.N."/>
            <person name="Simon M.A."/>
            <person name="Lopez G."/>
            <person name="Yakimov M.M."/>
            <person name="Ferrer M."/>
        </authorList>
    </citation>
    <scope>NUCLEOTIDE SEQUENCE</scope>
</reference>
<name>J9GUQ3_9ZZZZ</name>
<gene>
    <name evidence="1" type="ORF">EVA_07691</name>
</gene>
<dbReference type="AlphaFoldDB" id="J9GUQ3"/>
<proteinExistence type="predicted"/>